<feature type="non-terminal residue" evidence="2">
    <location>
        <position position="1"/>
    </location>
</feature>
<feature type="compositionally biased region" description="Basic residues" evidence="1">
    <location>
        <begin position="1"/>
        <end position="21"/>
    </location>
</feature>
<protein>
    <submittedName>
        <fullName evidence="2">Uncharacterized protein</fullName>
    </submittedName>
</protein>
<dbReference type="EMBL" id="LKMD01000100">
    <property type="protein sequence ID" value="PIB00819.1"/>
    <property type="molecule type" value="Genomic_DNA"/>
</dbReference>
<feature type="region of interest" description="Disordered" evidence="1">
    <location>
        <begin position="1"/>
        <end position="87"/>
    </location>
</feature>
<evidence type="ECO:0000256" key="1">
    <source>
        <dbReference type="SAM" id="MobiDB-lite"/>
    </source>
</evidence>
<reference evidence="2 3" key="1">
    <citation type="submission" date="2015-10" db="EMBL/GenBank/DDBJ databases">
        <title>The cercosporin biosynthetic gene cluster was horizontally transferred to several fungal lineages and shown to be expanded in Cercospora beticola based on microsynteny with recipient genomes.</title>
        <authorList>
            <person name="De Jonge R."/>
            <person name="Ebert M.K."/>
            <person name="Suttle J.C."/>
            <person name="Jurick Ii W.M."/>
            <person name="Secor G.A."/>
            <person name="Thomma B.P."/>
            <person name="Van De Peer Y."/>
            <person name="Bolton M.D."/>
        </authorList>
    </citation>
    <scope>NUCLEOTIDE SEQUENCE [LARGE SCALE GENOMIC DNA]</scope>
    <source>
        <strain evidence="2 3">09-40</strain>
    </source>
</reference>
<dbReference type="Proteomes" id="UP000230605">
    <property type="component" value="Chromosome 1"/>
</dbReference>
<accession>A0A2G5I7R6</accession>
<organism evidence="2 3">
    <name type="scientific">Cercospora beticola</name>
    <name type="common">Sugarbeet leaf spot fungus</name>
    <dbReference type="NCBI Taxonomy" id="122368"/>
    <lineage>
        <taxon>Eukaryota</taxon>
        <taxon>Fungi</taxon>
        <taxon>Dikarya</taxon>
        <taxon>Ascomycota</taxon>
        <taxon>Pezizomycotina</taxon>
        <taxon>Dothideomycetes</taxon>
        <taxon>Dothideomycetidae</taxon>
        <taxon>Mycosphaerellales</taxon>
        <taxon>Mycosphaerellaceae</taxon>
        <taxon>Cercospora</taxon>
    </lineage>
</organism>
<evidence type="ECO:0000313" key="3">
    <source>
        <dbReference type="Proteomes" id="UP000230605"/>
    </source>
</evidence>
<comment type="caution">
    <text evidence="2">The sequence shown here is derived from an EMBL/GenBank/DDBJ whole genome shotgun (WGS) entry which is preliminary data.</text>
</comment>
<name>A0A2G5I7R6_CERBT</name>
<evidence type="ECO:0000313" key="2">
    <source>
        <dbReference type="EMBL" id="PIB00819.1"/>
    </source>
</evidence>
<gene>
    <name evidence="2" type="ORF">CB0940_00778</name>
</gene>
<dbReference type="AlphaFoldDB" id="A0A2G5I7R6"/>
<proteinExistence type="predicted"/>
<sequence length="87" mass="9937">VRKPHRRRTNLKPFKATKHRSQTTTPSCEKVSASRASRQKSSKTSLAEPPQKPSKRVELSSISELKHQKNPEQEQVSSHAGDPRRQR</sequence>